<dbReference type="InterPro" id="IPR053562">
    <property type="entry name" value="3-Hydroxyacyl-CoA_DH-like"/>
</dbReference>
<dbReference type="PANTHER" id="PTHR48075:SF5">
    <property type="entry name" value="3-HYDROXYBUTYRYL-COA DEHYDROGENASE"/>
    <property type="match status" value="1"/>
</dbReference>
<comment type="similarity">
    <text evidence="1">Belongs to the 3-hydroxyacyl-CoA dehydrogenase family.</text>
</comment>
<reference evidence="7" key="1">
    <citation type="submission" date="2020-03" db="EMBL/GenBank/DDBJ databases">
        <title>Genome of Pelagibius litoralis DSM 21314T.</title>
        <authorList>
            <person name="Wang G."/>
        </authorList>
    </citation>
    <scope>NUCLEOTIDE SEQUENCE</scope>
    <source>
        <strain evidence="7">DSM 21314</strain>
    </source>
</reference>
<evidence type="ECO:0000259" key="5">
    <source>
        <dbReference type="Pfam" id="PF00725"/>
    </source>
</evidence>
<keyword evidence="8" id="KW-1185">Reference proteome</keyword>
<evidence type="ECO:0000256" key="1">
    <source>
        <dbReference type="ARBA" id="ARBA00009463"/>
    </source>
</evidence>
<gene>
    <name evidence="7" type="ORF">HBA54_14205</name>
</gene>
<comment type="caution">
    <text evidence="7">The sequence shown here is derived from an EMBL/GenBank/DDBJ whole genome shotgun (WGS) entry which is preliminary data.</text>
</comment>
<protein>
    <submittedName>
        <fullName evidence="7">3-hydroxyacyl-CoA dehydrogenase family protein</fullName>
    </submittedName>
</protein>
<organism evidence="7 8">
    <name type="scientific">Pelagibius litoralis</name>
    <dbReference type="NCBI Taxonomy" id="374515"/>
    <lineage>
        <taxon>Bacteria</taxon>
        <taxon>Pseudomonadati</taxon>
        <taxon>Pseudomonadota</taxon>
        <taxon>Alphaproteobacteria</taxon>
        <taxon>Rhodospirillales</taxon>
        <taxon>Rhodovibrionaceae</taxon>
        <taxon>Pelagibius</taxon>
    </lineage>
</organism>
<dbReference type="PANTHER" id="PTHR48075">
    <property type="entry name" value="3-HYDROXYACYL-COA DEHYDROGENASE FAMILY PROTEIN"/>
    <property type="match status" value="1"/>
</dbReference>
<evidence type="ECO:0000256" key="2">
    <source>
        <dbReference type="ARBA" id="ARBA00023002"/>
    </source>
</evidence>
<dbReference type="AlphaFoldDB" id="A0A967EYH9"/>
<accession>A0A967EYH9</accession>
<feature type="binding site" evidence="4">
    <location>
        <position position="31"/>
    </location>
    <ligand>
        <name>NAD(+)</name>
        <dbReference type="ChEBI" id="CHEBI:57540"/>
    </ligand>
</feature>
<dbReference type="GO" id="GO:0006631">
    <property type="term" value="P:fatty acid metabolic process"/>
    <property type="evidence" value="ECO:0007669"/>
    <property type="project" value="InterPro"/>
</dbReference>
<feature type="binding site" evidence="4">
    <location>
        <position position="114"/>
    </location>
    <ligand>
        <name>NAD(+)</name>
        <dbReference type="ChEBI" id="CHEBI:57540"/>
    </ligand>
</feature>
<feature type="binding site" evidence="4">
    <location>
        <position position="138"/>
    </location>
    <ligand>
        <name>NAD(+)</name>
        <dbReference type="ChEBI" id="CHEBI:57540"/>
    </ligand>
</feature>
<feature type="domain" description="3-hydroxyacyl-CoA dehydrogenase C-terminal" evidence="5">
    <location>
        <begin position="182"/>
        <end position="280"/>
    </location>
</feature>
<evidence type="ECO:0000256" key="4">
    <source>
        <dbReference type="PIRSR" id="PIRSR000105-2"/>
    </source>
</evidence>
<feature type="binding site" evidence="4">
    <location>
        <position position="87"/>
    </location>
    <ligand>
        <name>NAD(+)</name>
        <dbReference type="ChEBI" id="CHEBI:57540"/>
    </ligand>
</feature>
<keyword evidence="2" id="KW-0560">Oxidoreductase</keyword>
<dbReference type="Proteomes" id="UP000761264">
    <property type="component" value="Unassembled WGS sequence"/>
</dbReference>
<dbReference type="InterPro" id="IPR006108">
    <property type="entry name" value="3HC_DH_C"/>
</dbReference>
<dbReference type="InterPro" id="IPR013328">
    <property type="entry name" value="6PGD_dom2"/>
</dbReference>
<dbReference type="RefSeq" id="WP_167225659.1">
    <property type="nucleotide sequence ID" value="NZ_JAAQPH010000010.1"/>
</dbReference>
<dbReference type="Gene3D" id="3.40.50.720">
    <property type="entry name" value="NAD(P)-binding Rossmann-like Domain"/>
    <property type="match status" value="1"/>
</dbReference>
<dbReference type="PROSITE" id="PS00067">
    <property type="entry name" value="3HCDH"/>
    <property type="match status" value="1"/>
</dbReference>
<feature type="site" description="Important for catalytic activity" evidence="3">
    <location>
        <position position="135"/>
    </location>
</feature>
<dbReference type="Pfam" id="PF00725">
    <property type="entry name" value="3HCDH"/>
    <property type="match status" value="1"/>
</dbReference>
<feature type="binding site" evidence="4">
    <location>
        <position position="92"/>
    </location>
    <ligand>
        <name>NAD(+)</name>
        <dbReference type="ChEBI" id="CHEBI:57540"/>
    </ligand>
</feature>
<name>A0A967EYH9_9PROT</name>
<dbReference type="NCBIfam" id="NF042925">
    <property type="entry name" value="FHMPC_DH"/>
    <property type="match status" value="1"/>
</dbReference>
<dbReference type="Gene3D" id="1.10.1040.10">
    <property type="entry name" value="N-(1-d-carboxylethyl)-l-norvaline Dehydrogenase, domain 2"/>
    <property type="match status" value="1"/>
</dbReference>
<evidence type="ECO:0000313" key="8">
    <source>
        <dbReference type="Proteomes" id="UP000761264"/>
    </source>
</evidence>
<dbReference type="InterPro" id="IPR022694">
    <property type="entry name" value="3-OHacyl-CoA_DH"/>
</dbReference>
<dbReference type="SUPFAM" id="SSF48179">
    <property type="entry name" value="6-phosphogluconate dehydrogenase C-terminal domain-like"/>
    <property type="match status" value="1"/>
</dbReference>
<dbReference type="InterPro" id="IPR008927">
    <property type="entry name" value="6-PGluconate_DH-like_C_sf"/>
</dbReference>
<sequence>MIRTAVIGLGTMGTGMVATLARAGMAVSAYDVSADQRANALPAISAANQVLNALGMPDKGGDVAPRIVDSLADCVADADLVIENVPEKLDLKVEVLHQIDALVSGSCVLASDTSGIPITKLQADVSAPGRVIGMHWSNPPHIIPIIEVVAGAQTSPETVSWMVETVTGLNMLPVLVKKDVPGFVENRILYAIMREAVDLVEKGVIDAESLDTCVSWGIGYKLAVVGPMALLDMAGLDIYQAVGSYLNEDLCARKDVSALIAEKTGRGDLGMKTGGGMFDYTPEQVGELRAARAKKLVAVRRALET</sequence>
<evidence type="ECO:0000259" key="6">
    <source>
        <dbReference type="Pfam" id="PF02737"/>
    </source>
</evidence>
<dbReference type="PIRSF" id="PIRSF000105">
    <property type="entry name" value="HCDH"/>
    <property type="match status" value="1"/>
</dbReference>
<dbReference type="SUPFAM" id="SSF51735">
    <property type="entry name" value="NAD(P)-binding Rossmann-fold domains"/>
    <property type="match status" value="1"/>
</dbReference>
<keyword evidence="4" id="KW-0520">NAD</keyword>
<dbReference type="EMBL" id="JAAQPH010000010">
    <property type="protein sequence ID" value="NIA69752.1"/>
    <property type="molecule type" value="Genomic_DNA"/>
</dbReference>
<evidence type="ECO:0000313" key="7">
    <source>
        <dbReference type="EMBL" id="NIA69752.1"/>
    </source>
</evidence>
<feature type="binding site" evidence="4">
    <location>
        <begin position="8"/>
        <end position="13"/>
    </location>
    <ligand>
        <name>NAD(+)</name>
        <dbReference type="ChEBI" id="CHEBI:57540"/>
    </ligand>
</feature>
<dbReference type="InterPro" id="IPR006176">
    <property type="entry name" value="3-OHacyl-CoA_DH_NAD-bd"/>
</dbReference>
<dbReference type="InterPro" id="IPR006180">
    <property type="entry name" value="3-OHacyl-CoA_DH_CS"/>
</dbReference>
<dbReference type="GO" id="GO:0070403">
    <property type="term" value="F:NAD+ binding"/>
    <property type="evidence" value="ECO:0007669"/>
    <property type="project" value="InterPro"/>
</dbReference>
<dbReference type="InterPro" id="IPR036291">
    <property type="entry name" value="NAD(P)-bd_dom_sf"/>
</dbReference>
<evidence type="ECO:0000256" key="3">
    <source>
        <dbReference type="PIRSR" id="PIRSR000105-1"/>
    </source>
</evidence>
<dbReference type="Pfam" id="PF02737">
    <property type="entry name" value="3HCDH_N"/>
    <property type="match status" value="1"/>
</dbReference>
<proteinExistence type="inferred from homology"/>
<feature type="domain" description="3-hydroxyacyl-CoA dehydrogenase NAD binding" evidence="6">
    <location>
        <begin position="4"/>
        <end position="179"/>
    </location>
</feature>
<feature type="binding site" evidence="4">
    <location>
        <position position="272"/>
    </location>
    <ligand>
        <name>NAD(+)</name>
        <dbReference type="ChEBI" id="CHEBI:57540"/>
    </ligand>
</feature>
<dbReference type="GO" id="GO:0016616">
    <property type="term" value="F:oxidoreductase activity, acting on the CH-OH group of donors, NAD or NADP as acceptor"/>
    <property type="evidence" value="ECO:0007669"/>
    <property type="project" value="InterPro"/>
</dbReference>